<dbReference type="InterPro" id="IPR002397">
    <property type="entry name" value="Cyt_P450_B"/>
</dbReference>
<dbReference type="Gene3D" id="1.10.630.10">
    <property type="entry name" value="Cytochrome P450"/>
    <property type="match status" value="1"/>
</dbReference>
<dbReference type="GO" id="GO:0004497">
    <property type="term" value="F:monooxygenase activity"/>
    <property type="evidence" value="ECO:0007669"/>
    <property type="project" value="UniProtKB-KW"/>
</dbReference>
<evidence type="ECO:0000256" key="3">
    <source>
        <dbReference type="ARBA" id="ARBA00022723"/>
    </source>
</evidence>
<accession>A0A0P6Z0M3</accession>
<dbReference type="SUPFAM" id="SSF48264">
    <property type="entry name" value="Cytochrome P450"/>
    <property type="match status" value="1"/>
</dbReference>
<keyword evidence="6 7" id="KW-0503">Monooxygenase</keyword>
<dbReference type="GO" id="GO:0005506">
    <property type="term" value="F:iron ion binding"/>
    <property type="evidence" value="ECO:0007669"/>
    <property type="project" value="InterPro"/>
</dbReference>
<dbReference type="FunFam" id="1.10.630.10:FF:000018">
    <property type="entry name" value="Cytochrome P450 monooxygenase"/>
    <property type="match status" value="1"/>
</dbReference>
<evidence type="ECO:0000256" key="1">
    <source>
        <dbReference type="ARBA" id="ARBA00010617"/>
    </source>
</evidence>
<dbReference type="Pfam" id="PF00067">
    <property type="entry name" value="p450"/>
    <property type="match status" value="1"/>
</dbReference>
<protein>
    <submittedName>
        <fullName evidence="8">Cytochrome P450</fullName>
    </submittedName>
</protein>
<keyword evidence="5 7" id="KW-0408">Iron</keyword>
<reference evidence="8 9" key="1">
    <citation type="submission" date="2015-07" db="EMBL/GenBank/DDBJ databases">
        <title>Whole genome sequence of Herpetosiphon geysericola DSM 7119.</title>
        <authorList>
            <person name="Hemp J."/>
            <person name="Ward L.M."/>
            <person name="Pace L.A."/>
            <person name="Fischer W.W."/>
        </authorList>
    </citation>
    <scope>NUCLEOTIDE SEQUENCE [LARGE SCALE GENOMIC DNA]</scope>
    <source>
        <strain evidence="8 9">DSM 7119</strain>
    </source>
</reference>
<keyword evidence="9" id="KW-1185">Reference proteome</keyword>
<dbReference type="OrthoDB" id="9801155at2"/>
<comment type="similarity">
    <text evidence="1 7">Belongs to the cytochrome P450 family.</text>
</comment>
<organism evidence="8 9">
    <name type="scientific">Herpetosiphon geysericola</name>
    <dbReference type="NCBI Taxonomy" id="70996"/>
    <lineage>
        <taxon>Bacteria</taxon>
        <taxon>Bacillati</taxon>
        <taxon>Chloroflexota</taxon>
        <taxon>Chloroflexia</taxon>
        <taxon>Herpetosiphonales</taxon>
        <taxon>Herpetosiphonaceae</taxon>
        <taxon>Herpetosiphon</taxon>
    </lineage>
</organism>
<dbReference type="PANTHER" id="PTHR46696">
    <property type="entry name" value="P450, PUTATIVE (EUROFUNG)-RELATED"/>
    <property type="match status" value="1"/>
</dbReference>
<dbReference type="InterPro" id="IPR001128">
    <property type="entry name" value="Cyt_P450"/>
</dbReference>
<name>A0A0P6Z0M3_9CHLR</name>
<evidence type="ECO:0000256" key="5">
    <source>
        <dbReference type="ARBA" id="ARBA00023004"/>
    </source>
</evidence>
<dbReference type="PATRIC" id="fig|70996.4.peg.4843"/>
<evidence type="ECO:0000256" key="2">
    <source>
        <dbReference type="ARBA" id="ARBA00022617"/>
    </source>
</evidence>
<dbReference type="EMBL" id="LGKP01000012">
    <property type="protein sequence ID" value="KPL90425.1"/>
    <property type="molecule type" value="Genomic_DNA"/>
</dbReference>
<keyword evidence="2 7" id="KW-0349">Heme</keyword>
<dbReference type="InterPro" id="IPR017972">
    <property type="entry name" value="Cyt_P450_CS"/>
</dbReference>
<evidence type="ECO:0000313" key="9">
    <source>
        <dbReference type="Proteomes" id="UP000050277"/>
    </source>
</evidence>
<dbReference type="GO" id="GO:0020037">
    <property type="term" value="F:heme binding"/>
    <property type="evidence" value="ECO:0007669"/>
    <property type="project" value="InterPro"/>
</dbReference>
<dbReference type="RefSeq" id="WP_054533797.1">
    <property type="nucleotide sequence ID" value="NZ_LGKP01000012.1"/>
</dbReference>
<comment type="caution">
    <text evidence="8">The sequence shown here is derived from an EMBL/GenBank/DDBJ whole genome shotgun (WGS) entry which is preliminary data.</text>
</comment>
<keyword evidence="4 7" id="KW-0560">Oxidoreductase</keyword>
<dbReference type="CDD" id="cd11029">
    <property type="entry name" value="CYP107-like"/>
    <property type="match status" value="1"/>
</dbReference>
<dbReference type="PANTHER" id="PTHR46696:SF1">
    <property type="entry name" value="CYTOCHROME P450 YJIB-RELATED"/>
    <property type="match status" value="1"/>
</dbReference>
<dbReference type="InterPro" id="IPR036396">
    <property type="entry name" value="Cyt_P450_sf"/>
</dbReference>
<evidence type="ECO:0000256" key="4">
    <source>
        <dbReference type="ARBA" id="ARBA00023002"/>
    </source>
</evidence>
<dbReference type="STRING" id="70996.SE18_07415"/>
<evidence type="ECO:0000313" key="8">
    <source>
        <dbReference type="EMBL" id="KPL90425.1"/>
    </source>
</evidence>
<dbReference type="AlphaFoldDB" id="A0A0P6Z0M3"/>
<evidence type="ECO:0000256" key="6">
    <source>
        <dbReference type="ARBA" id="ARBA00023033"/>
    </source>
</evidence>
<keyword evidence="3 7" id="KW-0479">Metal-binding</keyword>
<dbReference type="GO" id="GO:0016705">
    <property type="term" value="F:oxidoreductase activity, acting on paired donors, with incorporation or reduction of molecular oxygen"/>
    <property type="evidence" value="ECO:0007669"/>
    <property type="project" value="InterPro"/>
</dbReference>
<dbReference type="Proteomes" id="UP000050277">
    <property type="component" value="Unassembled WGS sequence"/>
</dbReference>
<sequence length="405" mass="46058">MIHSTYAEVFNQQFVQDPFPTYAALRTEAPVHRITLPDGRGLWMITRFEDVKAALKDPRFIKNWRKVLTPEEQKLMPVMPPVVQLLFKHLLAIDPPDHTRIRGMVHKAFTPQLVEQLRPRIQQIADELLDAMLAGPRSTDLLTAYAFPLPLTVIAELLGIPLDQREKFRYWSGLVVTVDPAPDRFTRMAGEMEEFGNYLRELFAIKRANPTNDLTSALVQVEEAGDKLTEQEMFSLVFFLLIAGHETTVNLIGNGMLALLQHSEQLKLLRENPDMIRNTVEELLRFDSPVETSTLRWAREDVEFAGVTIPRGEQVLAVITSANRDPNYFVEPDQLDITRSEHNHIAFGHGIHYCLGAPLARLEGAIAINSLVQRLPNLRLAVPAQELIWRPGMLIRGMIELPVEF</sequence>
<proteinExistence type="inferred from homology"/>
<gene>
    <name evidence="8" type="ORF">SE18_07415</name>
</gene>
<evidence type="ECO:0000256" key="7">
    <source>
        <dbReference type="RuleBase" id="RU000461"/>
    </source>
</evidence>
<dbReference type="PRINTS" id="PR00359">
    <property type="entry name" value="BP450"/>
</dbReference>
<dbReference type="PROSITE" id="PS00086">
    <property type="entry name" value="CYTOCHROME_P450"/>
    <property type="match status" value="1"/>
</dbReference>